<gene>
    <name evidence="2" type="ORF">QYM36_002184</name>
</gene>
<comment type="caution">
    <text evidence="2">The sequence shown here is derived from an EMBL/GenBank/DDBJ whole genome shotgun (WGS) entry which is preliminary data.</text>
</comment>
<dbReference type="InterPro" id="IPR057990">
    <property type="entry name" value="TPR_SYO1"/>
</dbReference>
<feature type="domain" description="SYO1-like TPR repeats" evidence="1">
    <location>
        <begin position="13"/>
        <end position="129"/>
    </location>
</feature>
<protein>
    <recommendedName>
        <fullName evidence="1">SYO1-like TPR repeats domain-containing protein</fullName>
    </recommendedName>
</protein>
<dbReference type="Gene3D" id="1.25.10.10">
    <property type="entry name" value="Leucine-rich Repeat Variant"/>
    <property type="match status" value="1"/>
</dbReference>
<dbReference type="EMBL" id="JAVRJZ010000004">
    <property type="protein sequence ID" value="KAK2723747.1"/>
    <property type="molecule type" value="Genomic_DNA"/>
</dbReference>
<organism evidence="2 3">
    <name type="scientific">Artemia franciscana</name>
    <name type="common">Brine shrimp</name>
    <name type="synonym">Artemia sanfranciscana</name>
    <dbReference type="NCBI Taxonomy" id="6661"/>
    <lineage>
        <taxon>Eukaryota</taxon>
        <taxon>Metazoa</taxon>
        <taxon>Ecdysozoa</taxon>
        <taxon>Arthropoda</taxon>
        <taxon>Crustacea</taxon>
        <taxon>Branchiopoda</taxon>
        <taxon>Anostraca</taxon>
        <taxon>Artemiidae</taxon>
        <taxon>Artemia</taxon>
    </lineage>
</organism>
<reference evidence="2" key="1">
    <citation type="submission" date="2023-07" db="EMBL/GenBank/DDBJ databases">
        <title>Chromosome-level genome assembly of Artemia franciscana.</title>
        <authorList>
            <person name="Jo E."/>
        </authorList>
    </citation>
    <scope>NUCLEOTIDE SEQUENCE</scope>
    <source>
        <tissue evidence="2">Whole body</tissue>
    </source>
</reference>
<name>A0AA88LB06_ARTSF</name>
<keyword evidence="3" id="KW-1185">Reference proteome</keyword>
<evidence type="ECO:0000259" key="1">
    <source>
        <dbReference type="Pfam" id="PF25567"/>
    </source>
</evidence>
<dbReference type="AlphaFoldDB" id="A0AA88LB06"/>
<proteinExistence type="predicted"/>
<sequence length="159" mass="17586">MQIYFFDFFKVSPKSFEKLSEQDVRILCTAVFSCPDPSIVACMVRILSCVGVSVAGSPNEPLTENRGNIIKMIGSCLLQVITTDGQLWIVAEALDAIYDIFAEDHVDTVGNEIALLQVLKSVVEPLKQKGGCIEPILIQWHQEEAHTVCGWNTGDNENQ</sequence>
<evidence type="ECO:0000313" key="3">
    <source>
        <dbReference type="Proteomes" id="UP001187531"/>
    </source>
</evidence>
<evidence type="ECO:0000313" key="2">
    <source>
        <dbReference type="EMBL" id="KAK2723747.1"/>
    </source>
</evidence>
<dbReference type="Pfam" id="PF25567">
    <property type="entry name" value="TPR_SYO1"/>
    <property type="match status" value="1"/>
</dbReference>
<dbReference type="InterPro" id="IPR011989">
    <property type="entry name" value="ARM-like"/>
</dbReference>
<accession>A0AA88LB06</accession>
<dbReference type="Proteomes" id="UP001187531">
    <property type="component" value="Unassembled WGS sequence"/>
</dbReference>